<feature type="compositionally biased region" description="Polar residues" evidence="1">
    <location>
        <begin position="27"/>
        <end position="40"/>
    </location>
</feature>
<feature type="region of interest" description="Disordered" evidence="1">
    <location>
        <begin position="1"/>
        <end position="72"/>
    </location>
</feature>
<accession>A0AAD4MRP4</accession>
<dbReference type="AlphaFoldDB" id="A0AAD4MRP4"/>
<feature type="compositionally biased region" description="Basic and acidic residues" evidence="1">
    <location>
        <begin position="210"/>
        <end position="221"/>
    </location>
</feature>
<reference evidence="2" key="1">
    <citation type="submission" date="2022-01" db="EMBL/GenBank/DDBJ databases">
        <title>Genome Sequence Resource for Two Populations of Ditylenchus destructor, the Migratory Endoparasitic Phytonematode.</title>
        <authorList>
            <person name="Zhang H."/>
            <person name="Lin R."/>
            <person name="Xie B."/>
        </authorList>
    </citation>
    <scope>NUCLEOTIDE SEQUENCE</scope>
    <source>
        <strain evidence="2">BazhouSP</strain>
    </source>
</reference>
<proteinExistence type="predicted"/>
<feature type="compositionally biased region" description="Acidic residues" evidence="1">
    <location>
        <begin position="13"/>
        <end position="24"/>
    </location>
</feature>
<evidence type="ECO:0000256" key="1">
    <source>
        <dbReference type="SAM" id="MobiDB-lite"/>
    </source>
</evidence>
<evidence type="ECO:0000313" key="3">
    <source>
        <dbReference type="Proteomes" id="UP001201812"/>
    </source>
</evidence>
<dbReference type="EMBL" id="JAKKPZ010000086">
    <property type="protein sequence ID" value="KAI1703217.1"/>
    <property type="molecule type" value="Genomic_DNA"/>
</dbReference>
<feature type="compositionally biased region" description="Basic and acidic residues" evidence="1">
    <location>
        <begin position="237"/>
        <end position="257"/>
    </location>
</feature>
<feature type="compositionally biased region" description="Low complexity" evidence="1">
    <location>
        <begin position="222"/>
        <end position="232"/>
    </location>
</feature>
<protein>
    <submittedName>
        <fullName evidence="2">Uncharacterized protein</fullName>
    </submittedName>
</protein>
<dbReference type="Proteomes" id="UP001201812">
    <property type="component" value="Unassembled WGS sequence"/>
</dbReference>
<feature type="region of interest" description="Disordered" evidence="1">
    <location>
        <begin position="163"/>
        <end position="266"/>
    </location>
</feature>
<gene>
    <name evidence="2" type="ORF">DdX_15050</name>
</gene>
<feature type="compositionally biased region" description="Low complexity" evidence="1">
    <location>
        <begin position="163"/>
        <end position="185"/>
    </location>
</feature>
<name>A0AAD4MRP4_9BILA</name>
<organism evidence="2 3">
    <name type="scientific">Ditylenchus destructor</name>
    <dbReference type="NCBI Taxonomy" id="166010"/>
    <lineage>
        <taxon>Eukaryota</taxon>
        <taxon>Metazoa</taxon>
        <taxon>Ecdysozoa</taxon>
        <taxon>Nematoda</taxon>
        <taxon>Chromadorea</taxon>
        <taxon>Rhabditida</taxon>
        <taxon>Tylenchina</taxon>
        <taxon>Tylenchomorpha</taxon>
        <taxon>Sphaerularioidea</taxon>
        <taxon>Anguinidae</taxon>
        <taxon>Anguininae</taxon>
        <taxon>Ditylenchus</taxon>
    </lineage>
</organism>
<comment type="caution">
    <text evidence="2">The sequence shown here is derived from an EMBL/GenBank/DDBJ whole genome shotgun (WGS) entry which is preliminary data.</text>
</comment>
<sequence length="266" mass="28549">MVEVHKANGDTGMDSDDEMDDSEMFEQHQSSSLLASPSTENSDDSPRDLSSGQGDQPQEGGSGFASNDQGSKNAAQNAIEMMRSAAGCFNPMNFAAMAAAGRMNGAGMFPSPFLFGGQQPQQNATEIANHNPMAGLNPMQLFLQQLMAQQSMQTLLQQQQSLAQRQQISGQNSPQQQSTSTPSHSSAKKSKLSIDEILNMKTAASVTLPVKKEEDLEDHPSDTSGSSTLGSDWIGVSEKENCVVKQEEVKQEIESPKKSATPHPEN</sequence>
<evidence type="ECO:0000313" key="2">
    <source>
        <dbReference type="EMBL" id="KAI1703217.1"/>
    </source>
</evidence>
<keyword evidence="3" id="KW-1185">Reference proteome</keyword>